<reference evidence="6 7" key="1">
    <citation type="submission" date="2019-10" db="EMBL/GenBank/DDBJ databases">
        <title>Epibacterium sp. nov., isolated from seawater.</title>
        <authorList>
            <person name="Zhang X."/>
            <person name="Li N."/>
        </authorList>
    </citation>
    <scope>NUCLEOTIDE SEQUENCE [LARGE SCALE GENOMIC DNA]</scope>
    <source>
        <strain evidence="6 7">SM1979</strain>
    </source>
</reference>
<gene>
    <name evidence="6" type="ORF">GFB49_15305</name>
</gene>
<keyword evidence="7" id="KW-1185">Reference proteome</keyword>
<dbReference type="InterPro" id="IPR050707">
    <property type="entry name" value="HTH_MetabolicPath_Reg"/>
</dbReference>
<dbReference type="InterPro" id="IPR014757">
    <property type="entry name" value="Tscrpt_reg_IclR_C"/>
</dbReference>
<dbReference type="Gene3D" id="1.10.10.10">
    <property type="entry name" value="Winged helix-like DNA-binding domain superfamily/Winged helix DNA-binding domain"/>
    <property type="match status" value="1"/>
</dbReference>
<protein>
    <submittedName>
        <fullName evidence="6">Helix-turn-helix domain-containing protein</fullName>
    </submittedName>
</protein>
<dbReference type="AlphaFoldDB" id="A0A843YKP7"/>
<dbReference type="Pfam" id="PF01614">
    <property type="entry name" value="IclR_C"/>
    <property type="match status" value="1"/>
</dbReference>
<dbReference type="InterPro" id="IPR005471">
    <property type="entry name" value="Tscrpt_reg_IclR_N"/>
</dbReference>
<dbReference type="InterPro" id="IPR036390">
    <property type="entry name" value="WH_DNA-bd_sf"/>
</dbReference>
<evidence type="ECO:0000256" key="1">
    <source>
        <dbReference type="ARBA" id="ARBA00023015"/>
    </source>
</evidence>
<dbReference type="PANTHER" id="PTHR30136:SF35">
    <property type="entry name" value="HTH-TYPE TRANSCRIPTIONAL REGULATOR RV1719"/>
    <property type="match status" value="1"/>
</dbReference>
<evidence type="ECO:0000313" key="7">
    <source>
        <dbReference type="Proteomes" id="UP000444174"/>
    </source>
</evidence>
<evidence type="ECO:0000313" key="6">
    <source>
        <dbReference type="EMBL" id="MQQ09832.1"/>
    </source>
</evidence>
<dbReference type="SUPFAM" id="SSF46785">
    <property type="entry name" value="Winged helix' DNA-binding domain"/>
    <property type="match status" value="1"/>
</dbReference>
<keyword evidence="2" id="KW-0238">DNA-binding</keyword>
<proteinExistence type="predicted"/>
<dbReference type="RefSeq" id="WP_153216805.1">
    <property type="nucleotide sequence ID" value="NZ_WIBF01000010.1"/>
</dbReference>
<dbReference type="InterPro" id="IPR036388">
    <property type="entry name" value="WH-like_DNA-bd_sf"/>
</dbReference>
<keyword evidence="3" id="KW-0804">Transcription</keyword>
<evidence type="ECO:0000259" key="5">
    <source>
        <dbReference type="PROSITE" id="PS51078"/>
    </source>
</evidence>
<evidence type="ECO:0000259" key="4">
    <source>
        <dbReference type="PROSITE" id="PS51077"/>
    </source>
</evidence>
<dbReference type="SUPFAM" id="SSF55781">
    <property type="entry name" value="GAF domain-like"/>
    <property type="match status" value="1"/>
</dbReference>
<accession>A0A843YKP7</accession>
<dbReference type="GO" id="GO:0003677">
    <property type="term" value="F:DNA binding"/>
    <property type="evidence" value="ECO:0007669"/>
    <property type="project" value="UniProtKB-KW"/>
</dbReference>
<dbReference type="InterPro" id="IPR029016">
    <property type="entry name" value="GAF-like_dom_sf"/>
</dbReference>
<dbReference type="Proteomes" id="UP000444174">
    <property type="component" value="Unassembled WGS sequence"/>
</dbReference>
<evidence type="ECO:0000256" key="2">
    <source>
        <dbReference type="ARBA" id="ARBA00023125"/>
    </source>
</evidence>
<feature type="domain" description="HTH iclR-type" evidence="4">
    <location>
        <begin position="6"/>
        <end position="67"/>
    </location>
</feature>
<name>A0A843YKP7_9RHOB</name>
<sequence>MATKQNGSVIKSFEILGLITHERPEISASVVAEELALTQSTAHRFLTTLTSLGVLASYRRGAYCLGPRVEELGRMEQDTNPLSSVVRPVIRSASDDLNESVMACRFSTAGPICMAVAASHRPFNVDIKVGTILPLHSTAQGKIWLSAQPRKDRFARLGAYTLSKHTKTTLHSVEALHDELDAIRDQGFAVNRAENEPNLGAVAVPVRSVDYEVVLTISAFGMINRFDESFVETAVQRLQQAAQAISARFL</sequence>
<dbReference type="PANTHER" id="PTHR30136">
    <property type="entry name" value="HELIX-TURN-HELIX TRANSCRIPTIONAL REGULATOR, ICLR FAMILY"/>
    <property type="match status" value="1"/>
</dbReference>
<dbReference type="EMBL" id="WIBF01000010">
    <property type="protein sequence ID" value="MQQ09832.1"/>
    <property type="molecule type" value="Genomic_DNA"/>
</dbReference>
<dbReference type="PROSITE" id="PS51077">
    <property type="entry name" value="HTH_ICLR"/>
    <property type="match status" value="1"/>
</dbReference>
<dbReference type="SMART" id="SM00346">
    <property type="entry name" value="HTH_ICLR"/>
    <property type="match status" value="1"/>
</dbReference>
<evidence type="ECO:0000256" key="3">
    <source>
        <dbReference type="ARBA" id="ARBA00023163"/>
    </source>
</evidence>
<dbReference type="PROSITE" id="PS51078">
    <property type="entry name" value="ICLR_ED"/>
    <property type="match status" value="1"/>
</dbReference>
<dbReference type="GO" id="GO:0045892">
    <property type="term" value="P:negative regulation of DNA-templated transcription"/>
    <property type="evidence" value="ECO:0007669"/>
    <property type="project" value="TreeGrafter"/>
</dbReference>
<dbReference type="GO" id="GO:0003700">
    <property type="term" value="F:DNA-binding transcription factor activity"/>
    <property type="evidence" value="ECO:0007669"/>
    <property type="project" value="TreeGrafter"/>
</dbReference>
<comment type="caution">
    <text evidence="6">The sequence shown here is derived from an EMBL/GenBank/DDBJ whole genome shotgun (WGS) entry which is preliminary data.</text>
</comment>
<organism evidence="6 7">
    <name type="scientific">Tritonibacter litoralis</name>
    <dbReference type="NCBI Taxonomy" id="2662264"/>
    <lineage>
        <taxon>Bacteria</taxon>
        <taxon>Pseudomonadati</taxon>
        <taxon>Pseudomonadota</taxon>
        <taxon>Alphaproteobacteria</taxon>
        <taxon>Rhodobacterales</taxon>
        <taxon>Paracoccaceae</taxon>
        <taxon>Tritonibacter</taxon>
    </lineage>
</organism>
<dbReference type="Pfam" id="PF09339">
    <property type="entry name" value="HTH_IclR"/>
    <property type="match status" value="1"/>
</dbReference>
<dbReference type="Gene3D" id="3.30.450.40">
    <property type="match status" value="1"/>
</dbReference>
<feature type="domain" description="IclR-ED" evidence="5">
    <location>
        <begin position="68"/>
        <end position="250"/>
    </location>
</feature>
<keyword evidence="1" id="KW-0805">Transcription regulation</keyword>